<evidence type="ECO:0000313" key="5">
    <source>
        <dbReference type="EMBL" id="SFE49557.1"/>
    </source>
</evidence>
<feature type="region of interest" description="Disordered" evidence="1">
    <location>
        <begin position="370"/>
        <end position="392"/>
    </location>
</feature>
<dbReference type="Pfam" id="PF13087">
    <property type="entry name" value="AAA_12"/>
    <property type="match status" value="1"/>
</dbReference>
<feature type="compositionally biased region" description="Pro residues" evidence="1">
    <location>
        <begin position="375"/>
        <end position="392"/>
    </location>
</feature>
<dbReference type="InterPro" id="IPR041679">
    <property type="entry name" value="DNA2/NAM7-like_C"/>
</dbReference>
<feature type="domain" description="Restriction endonuclease type II-like" evidence="4">
    <location>
        <begin position="1628"/>
        <end position="1724"/>
    </location>
</feature>
<accession>A0A1I2B0M1</accession>
<dbReference type="PANTHER" id="PTHR10887:SF495">
    <property type="entry name" value="HELICASE SENATAXIN ISOFORM X1-RELATED"/>
    <property type="match status" value="1"/>
</dbReference>
<organism evidence="5 6">
    <name type="scientific">Blastococcus tunisiensis</name>
    <dbReference type="NCBI Taxonomy" id="1798228"/>
    <lineage>
        <taxon>Bacteria</taxon>
        <taxon>Bacillati</taxon>
        <taxon>Actinomycetota</taxon>
        <taxon>Actinomycetes</taxon>
        <taxon>Geodermatophilales</taxon>
        <taxon>Geodermatophilaceae</taxon>
        <taxon>Blastococcus</taxon>
    </lineage>
</organism>
<dbReference type="PANTHER" id="PTHR10887">
    <property type="entry name" value="DNA2/NAM7 HELICASE FAMILY"/>
    <property type="match status" value="1"/>
</dbReference>
<gene>
    <name evidence="5" type="ORF">SAMN05216574_10416</name>
</gene>
<dbReference type="CDD" id="cd18808">
    <property type="entry name" value="SF1_C_Upf1"/>
    <property type="match status" value="1"/>
</dbReference>
<reference evidence="6" key="1">
    <citation type="submission" date="2016-10" db="EMBL/GenBank/DDBJ databases">
        <authorList>
            <person name="Varghese N."/>
            <person name="Submissions S."/>
        </authorList>
    </citation>
    <scope>NUCLEOTIDE SEQUENCE [LARGE SCALE GENOMIC DNA]</scope>
    <source>
        <strain evidence="6">DSM 46838</strain>
    </source>
</reference>
<proteinExistence type="predicted"/>
<evidence type="ECO:0000259" key="4">
    <source>
        <dbReference type="Pfam" id="PF18741"/>
    </source>
</evidence>
<dbReference type="STRING" id="1798228.SAMN05216574_10416"/>
<dbReference type="Pfam" id="PF18741">
    <property type="entry name" value="MTES_1575"/>
    <property type="match status" value="1"/>
</dbReference>
<name>A0A1I2B0M1_9ACTN</name>
<dbReference type="InterPro" id="IPR049468">
    <property type="entry name" value="Restrct_endonuc-II-like_dom"/>
</dbReference>
<evidence type="ECO:0000259" key="2">
    <source>
        <dbReference type="Pfam" id="PF13086"/>
    </source>
</evidence>
<dbReference type="InterPro" id="IPR027417">
    <property type="entry name" value="P-loop_NTPase"/>
</dbReference>
<feature type="domain" description="DNA2/NAM7 helicase-like C-terminal" evidence="3">
    <location>
        <begin position="1370"/>
        <end position="1579"/>
    </location>
</feature>
<evidence type="ECO:0000313" key="6">
    <source>
        <dbReference type="Proteomes" id="UP000198589"/>
    </source>
</evidence>
<dbReference type="InterPro" id="IPR045055">
    <property type="entry name" value="DNA2/NAM7-like"/>
</dbReference>
<dbReference type="InterPro" id="IPR041677">
    <property type="entry name" value="DNA2/NAM7_AAA_11"/>
</dbReference>
<dbReference type="InterPro" id="IPR047187">
    <property type="entry name" value="SF1_C_Upf1"/>
</dbReference>
<dbReference type="Gene3D" id="3.40.50.300">
    <property type="entry name" value="P-loop containing nucleotide triphosphate hydrolases"/>
    <property type="match status" value="3"/>
</dbReference>
<feature type="domain" description="DNA2/NAM7 helicase helicase" evidence="2">
    <location>
        <begin position="676"/>
        <end position="760"/>
    </location>
</feature>
<keyword evidence="6" id="KW-1185">Reference proteome</keyword>
<dbReference type="InterPro" id="IPR025103">
    <property type="entry name" value="DUF4011"/>
</dbReference>
<dbReference type="GO" id="GO:0004386">
    <property type="term" value="F:helicase activity"/>
    <property type="evidence" value="ECO:0007669"/>
    <property type="project" value="InterPro"/>
</dbReference>
<evidence type="ECO:0000256" key="1">
    <source>
        <dbReference type="SAM" id="MobiDB-lite"/>
    </source>
</evidence>
<feature type="compositionally biased region" description="Polar residues" evidence="1">
    <location>
        <begin position="1343"/>
        <end position="1355"/>
    </location>
</feature>
<dbReference type="Pfam" id="PF13086">
    <property type="entry name" value="AAA_11"/>
    <property type="match status" value="1"/>
</dbReference>
<dbReference type="SUPFAM" id="SSF52540">
    <property type="entry name" value="P-loop containing nucleoside triphosphate hydrolases"/>
    <property type="match status" value="1"/>
</dbReference>
<dbReference type="RefSeq" id="WP_092195936.1">
    <property type="nucleotide sequence ID" value="NZ_FOND01000004.1"/>
</dbReference>
<dbReference type="Pfam" id="PF13195">
    <property type="entry name" value="DUF4011"/>
    <property type="match status" value="1"/>
</dbReference>
<dbReference type="Proteomes" id="UP000198589">
    <property type="component" value="Unassembled WGS sequence"/>
</dbReference>
<evidence type="ECO:0000259" key="3">
    <source>
        <dbReference type="Pfam" id="PF13087"/>
    </source>
</evidence>
<dbReference type="OrthoDB" id="9757917at2"/>
<sequence length="1967" mass="210170">MESTADIQVGDVVAPRAAVSIEITSTPVLSYALAHNRVPVVSRLAVTNLGGPVRAATVRLGVRDAEGPIAHTVELLADLDEGRTTVLTDLGLVMDPAAMLHVEEQRPGVVDVEVLADGPDGERTVLGESSRVVQVLAAQQWLATPVPLALEMLAAHVMPNHPAVTAVVAEAGDVLQERTGRGSIQGYADGPERVDEIVSAIAAVLQRRGIRYSEPPVSWSDLGQQVRSPGDVLTWRVGTPLDLVVLMAAALEQAGIRPLLWLADGHAFLGYWREERSAESAATTDAAPLVNLVDLGLIGLVETILLTSTGELAADLHTPAYADWLAGELDRVLGVTDVHRARKDGIVPLPARARDSDGVLQVVEYRPALHSAPARPAPPPPAASSKPEPPPRVQQWKNALLDLSLRNRLINYTERSGLALTIPGSALGTLENFVHDGTPVTLLPGDQLAAVQTERGVGSAKELPAEQLTELLVERREVHADVSAGSYLPRLRNLAYKAKTVLEETGANNLYLALGSLVWELDGRPLRSPLVLIPVVLAPLGRTGSYRLSLDESGSSTPNYCLLEKLRQLHGLTVPTLTEAVDGTLDLDRAFEAVRTALVGHGLPFRVEPTADLAILQFAKFRLWKDLDEHWADLTDNPLVHHLVHEPTEAFEDPARATGSFVDLDELAAELPAPADASQLRAIAEAAAGRTFVLEGPPGTGKSQTITNLLTRAVAEGKRVLFVAEKRAALDVVARRLDSVGMGMFALDLHDKGSRASMVRAQIRLALEHAVSVDEQGLAADGESLRSARRTLARYADRLHDPNAVGLSLYSARTSELAAGDEVQPLPVPLPFAANAPADVLRSVRVELALLPDIADLTRPSPRHPWAFVDSPDIDLPATQAAAAAVDAAVREVQAVPELAGVLRRTATADELDALCHVLSGPGIGLDVLDETFGAFWTAATSAVLGEIAAFTAFRHPGLDVCTPGVLELPLAEIYVAAQTAAASSWWGRRRRLIAVRDSLEPYLRPGAKVKPKDVPSVVENLWRVQTAVQAIATRADSISGLSVPEGWNPFLDGDLLDRQVQWLRRAGAAVDGATPFHVQLRKLIVAGLPAGPAAAEAVGRLRDAVSALVAACRTTPDQLAAWAGDDGFVLRWSMTRPERGGDGSVLMSLRRWVSFLDTLEPLRFAGLFDARALLVSGAVRADDAVRAFDRGLATASVSERLDATGLDLFDAGAHEKAIRRFTRASRSVREHLTTALPARVLGARPFDVASGSGQVGALQRELAKQRRGLGVRQLLATYGELITQVMPCVLVSPDSVARFFPAVSGLFDLVVFDEASQIRVADAVGALGRARAAVVVGDSRQMPPTSFAEPSSVSDDAGDLAETSVEDEESILSECVQARVPRQWLSWHYRSQDESLIAFSNTQYYGNRLSSFPAPTHGRPSPEPDGRGVSLVRVQGTFHRSGAGRLLRTNPIEAKAIVAEIRRRFDAVPKWDGVDAVPSIGVVTFNAQQRAYIEALLRDADDERLAAALDRSDGEGLFVKNLENVQGDERDVVFFSTGFSPNAAGDLPLNFGPLNRVGGERRLNVAVTRARRQVVVFSSFDPEQLRAEETSSVGIKHLRAYLDMAAQGTDVLPRDARSSAVIDRHREEIAEALRARGLVVRTDVGLSDFKVDLAVSRSADPDSPLMAVLLDGPAWAARGTVGDRDGLPGEVLGDMLRWPLVERVWLPTWLASRAAVVDRLVEAVDALPAAALAEPIPLPTAAQESFKGVAALRSSVTASVAVPATPAKAAVPKAPAAAPAGPTALDGETPFVPWLPKPAGEKSVLDELPASKAARVVRRVITAGVKAEGPIHVDRLAKLTVNAFGLNRASEGRKNTLLSLLPPSAVVEGYLWPEGVSPDTFAGFRRQASSTDRPIDHVAPEEIGNAMVALCRASAGMRADELLTQAAAVFGYKRRTPAITPALEAALKLALHRGRLVEQPSGLLTV</sequence>
<feature type="region of interest" description="Disordered" evidence="1">
    <location>
        <begin position="1342"/>
        <end position="1365"/>
    </location>
</feature>
<protein>
    <submittedName>
        <fullName evidence="5">Part of AAA domain-containing protein</fullName>
    </submittedName>
</protein>
<dbReference type="EMBL" id="FOND01000004">
    <property type="protein sequence ID" value="SFE49557.1"/>
    <property type="molecule type" value="Genomic_DNA"/>
</dbReference>